<accession>A0AA37WC95</accession>
<dbReference type="AlphaFoldDB" id="A0AA37WC95"/>
<reference evidence="1" key="1">
    <citation type="journal article" date="2014" name="Int. J. Syst. Evol. Microbiol.">
        <title>Complete genome sequence of Corynebacterium casei LMG S-19264T (=DSM 44701T), isolated from a smear-ripened cheese.</title>
        <authorList>
            <consortium name="US DOE Joint Genome Institute (JGI-PGF)"/>
            <person name="Walter F."/>
            <person name="Albersmeier A."/>
            <person name="Kalinowski J."/>
            <person name="Ruckert C."/>
        </authorList>
    </citation>
    <scope>NUCLEOTIDE SEQUENCE</scope>
    <source>
        <strain evidence="1">NBRC 108769</strain>
    </source>
</reference>
<keyword evidence="2" id="KW-1185">Reference proteome</keyword>
<name>A0AA37WC95_9BACT</name>
<comment type="caution">
    <text evidence="1">The sequence shown here is derived from an EMBL/GenBank/DDBJ whole genome shotgun (WGS) entry which is preliminary data.</text>
</comment>
<evidence type="ECO:0000313" key="1">
    <source>
        <dbReference type="EMBL" id="GLR16301.1"/>
    </source>
</evidence>
<organism evidence="1 2">
    <name type="scientific">Portibacter lacus</name>
    <dbReference type="NCBI Taxonomy" id="1099794"/>
    <lineage>
        <taxon>Bacteria</taxon>
        <taxon>Pseudomonadati</taxon>
        <taxon>Bacteroidota</taxon>
        <taxon>Saprospiria</taxon>
        <taxon>Saprospirales</taxon>
        <taxon>Haliscomenobacteraceae</taxon>
        <taxon>Portibacter</taxon>
    </lineage>
</organism>
<sequence>MNDYIVEENIDIEKVGSEFPLKSESRFLYLDANKPSYQEAKIGEKPFIIYSKVINDYKDVDYEKLQADYTLRKAFKFLSISVELYEKR</sequence>
<dbReference type="Proteomes" id="UP001156666">
    <property type="component" value="Unassembled WGS sequence"/>
</dbReference>
<reference evidence="1" key="2">
    <citation type="submission" date="2023-01" db="EMBL/GenBank/DDBJ databases">
        <title>Draft genome sequence of Portibacter lacus strain NBRC 108769.</title>
        <authorList>
            <person name="Sun Q."/>
            <person name="Mori K."/>
        </authorList>
    </citation>
    <scope>NUCLEOTIDE SEQUENCE</scope>
    <source>
        <strain evidence="1">NBRC 108769</strain>
    </source>
</reference>
<dbReference type="EMBL" id="BSOH01000005">
    <property type="protein sequence ID" value="GLR16301.1"/>
    <property type="molecule type" value="Genomic_DNA"/>
</dbReference>
<gene>
    <name evidence="1" type="ORF">GCM10007940_09160</name>
</gene>
<proteinExistence type="predicted"/>
<evidence type="ECO:0000313" key="2">
    <source>
        <dbReference type="Proteomes" id="UP001156666"/>
    </source>
</evidence>
<protein>
    <submittedName>
        <fullName evidence="1">Uncharacterized protein</fullName>
    </submittedName>
</protein>